<dbReference type="PANTHER" id="PTHR36852">
    <property type="entry name" value="PROTEIN GVPL 2"/>
    <property type="match status" value="1"/>
</dbReference>
<evidence type="ECO:0000256" key="3">
    <source>
        <dbReference type="ARBA" id="ARBA00035643"/>
    </source>
</evidence>
<evidence type="ECO:0000313" key="5">
    <source>
        <dbReference type="Proteomes" id="UP000287756"/>
    </source>
</evidence>
<sequence>MKELYYLYGVALKEEVQPASLSEMTGIDGEHELHVWEYGKCAAIVSVVEEAEYGEEVLEQKTQQMDWVQDKAFLHHEILMKLKDQATLVPMKFCTIFQNTSNLEAKIRPCESEWVKLLEELSGKEEWNVKIYNNPVLLKEEIAANHPSIQKKKEEISQMSKGMQYLQQKKLDQLIDEQVTQEQQSFSKRLHDDWKDLCKDDVVKKVWNKSVTGKDEEMCWNSAYLIEKEKVEPFLEQVTAANEEGEAGGWKIEVTGPWPAYHFSSLSKSEV</sequence>
<dbReference type="PANTHER" id="PTHR36852:SF1">
    <property type="entry name" value="PROTEIN GVPL 2"/>
    <property type="match status" value="1"/>
</dbReference>
<evidence type="ECO:0000256" key="2">
    <source>
        <dbReference type="ARBA" id="ARBA00035108"/>
    </source>
</evidence>
<dbReference type="KEGG" id="hli:HLI_16335"/>
<dbReference type="Pfam" id="PF06386">
    <property type="entry name" value="GvpL_GvpF"/>
    <property type="match status" value="1"/>
</dbReference>
<gene>
    <name evidence="4" type="ORF">HLI_16335</name>
</gene>
<organism evidence="4 5">
    <name type="scientific">Halobacillus litoralis</name>
    <dbReference type="NCBI Taxonomy" id="45668"/>
    <lineage>
        <taxon>Bacteria</taxon>
        <taxon>Bacillati</taxon>
        <taxon>Bacillota</taxon>
        <taxon>Bacilli</taxon>
        <taxon>Bacillales</taxon>
        <taxon>Bacillaceae</taxon>
        <taxon>Halobacillus</taxon>
    </lineage>
</organism>
<accession>A0A410MG39</accession>
<comment type="subcellular location">
    <subcellularLocation>
        <location evidence="2">Gas vesicle</location>
    </subcellularLocation>
</comment>
<reference evidence="4 5" key="1">
    <citation type="submission" date="2018-01" db="EMBL/GenBank/DDBJ databases">
        <title>The whole genome sequencing and assembly of Halobacillus litoralis ERB031 strain.</title>
        <authorList>
            <person name="Lee S.-J."/>
            <person name="Park M.-K."/>
            <person name="Kim J.-Y."/>
            <person name="Lee Y.-J."/>
            <person name="Yi H."/>
            <person name="Bahn Y.-S."/>
            <person name="Kim J.F."/>
            <person name="Lee D.-W."/>
        </authorList>
    </citation>
    <scope>NUCLEOTIDE SEQUENCE [LARGE SCALE GENOMIC DNA]</scope>
    <source>
        <strain evidence="4 5">ERB 031</strain>
    </source>
</reference>
<dbReference type="GO" id="GO:0031412">
    <property type="term" value="P:gas vesicle organization"/>
    <property type="evidence" value="ECO:0007669"/>
    <property type="project" value="InterPro"/>
</dbReference>
<dbReference type="Proteomes" id="UP000287756">
    <property type="component" value="Chromosome"/>
</dbReference>
<evidence type="ECO:0000256" key="1">
    <source>
        <dbReference type="ARBA" id="ARBA00022987"/>
    </source>
</evidence>
<dbReference type="InterPro" id="IPR009430">
    <property type="entry name" value="GvpL/GvpF"/>
</dbReference>
<dbReference type="GO" id="GO:0031411">
    <property type="term" value="C:gas vesicle"/>
    <property type="evidence" value="ECO:0007669"/>
    <property type="project" value="UniProtKB-SubCell"/>
</dbReference>
<dbReference type="RefSeq" id="WP_128525925.1">
    <property type="nucleotide sequence ID" value="NZ_CP026118.1"/>
</dbReference>
<keyword evidence="1" id="KW-0304">Gas vesicle</keyword>
<comment type="similarity">
    <text evidence="3">Belongs to the gas vesicle GvpF/GvpL family.</text>
</comment>
<evidence type="ECO:0000313" key="4">
    <source>
        <dbReference type="EMBL" id="QAS53658.1"/>
    </source>
</evidence>
<dbReference type="EMBL" id="CP026118">
    <property type="protein sequence ID" value="QAS53658.1"/>
    <property type="molecule type" value="Genomic_DNA"/>
</dbReference>
<proteinExistence type="inferred from homology"/>
<protein>
    <submittedName>
        <fullName evidence="4">Gas vesicle protein GvpL</fullName>
    </submittedName>
</protein>
<name>A0A410MG39_9BACI</name>
<dbReference type="OrthoDB" id="146444at2"/>
<dbReference type="AlphaFoldDB" id="A0A410MG39"/>